<keyword evidence="1" id="KW-1133">Transmembrane helix</keyword>
<dbReference type="PANTHER" id="PTHR14969:SF13">
    <property type="entry name" value="AT30094P"/>
    <property type="match status" value="1"/>
</dbReference>
<evidence type="ECO:0000313" key="3">
    <source>
        <dbReference type="EMBL" id="BBM84579.1"/>
    </source>
</evidence>
<dbReference type="KEGG" id="uam:UABAM_02940"/>
<dbReference type="InterPro" id="IPR036938">
    <property type="entry name" value="PAP2/HPO_sf"/>
</dbReference>
<dbReference type="Pfam" id="PF01569">
    <property type="entry name" value="PAP2"/>
    <property type="match status" value="1"/>
</dbReference>
<dbReference type="EMBL" id="AP019860">
    <property type="protein sequence ID" value="BBM84579.1"/>
    <property type="molecule type" value="Genomic_DNA"/>
</dbReference>
<dbReference type="SUPFAM" id="SSF48317">
    <property type="entry name" value="Acid phosphatase/Vanadium-dependent haloperoxidase"/>
    <property type="match status" value="1"/>
</dbReference>
<evidence type="ECO:0000259" key="2">
    <source>
        <dbReference type="Pfam" id="PF01569"/>
    </source>
</evidence>
<dbReference type="Gene3D" id="1.20.144.10">
    <property type="entry name" value="Phosphatidic acid phosphatase type 2/haloperoxidase"/>
    <property type="match status" value="1"/>
</dbReference>
<sequence>MRIWMIRVSSVLLLVYCFFSGPIDMAVAQFFYTENGFARYEFALFCRNNFHYPAQVLMFSSIALFVLSYIFKQISKYRRAMILVVACVLLAPYLSKYLVKEIWDRPRPATVKEFGGEYDFRPFYVVPIFQEKIDGSSFPSGHCVRGFCFVVLCVIGYSYKNYLLLYSGLFLTILMGGVQVFAAVSLGRHFLSDTFGAFVLTLLVTVLSHYFFIYVESKLVRFCRKET</sequence>
<dbReference type="AlphaFoldDB" id="A0A5S9F4G8"/>
<dbReference type="OrthoDB" id="9789113at2"/>
<reference evidence="3 4" key="1">
    <citation type="submission" date="2019-08" db="EMBL/GenBank/DDBJ databases">
        <title>Complete genome sequence of Candidatus Uab amorphum.</title>
        <authorList>
            <person name="Shiratori T."/>
            <person name="Suzuki S."/>
            <person name="Kakizawa Y."/>
            <person name="Ishida K."/>
        </authorList>
    </citation>
    <scope>NUCLEOTIDE SEQUENCE [LARGE SCALE GENOMIC DNA]</scope>
    <source>
        <strain evidence="3 4">SRT547</strain>
    </source>
</reference>
<feature type="domain" description="Phosphatidic acid phosphatase type 2/haloperoxidase" evidence="2">
    <location>
        <begin position="84"/>
        <end position="212"/>
    </location>
</feature>
<proteinExistence type="predicted"/>
<keyword evidence="4" id="KW-1185">Reference proteome</keyword>
<evidence type="ECO:0000313" key="4">
    <source>
        <dbReference type="Proteomes" id="UP000326354"/>
    </source>
</evidence>
<evidence type="ECO:0000256" key="1">
    <source>
        <dbReference type="SAM" id="Phobius"/>
    </source>
</evidence>
<feature type="transmembrane region" description="Helical" evidence="1">
    <location>
        <begin position="164"/>
        <end position="183"/>
    </location>
</feature>
<name>A0A5S9F4G8_UABAM</name>
<keyword evidence="1" id="KW-0812">Transmembrane</keyword>
<feature type="transmembrane region" description="Helical" evidence="1">
    <location>
        <begin position="195"/>
        <end position="215"/>
    </location>
</feature>
<organism evidence="3 4">
    <name type="scientific">Uabimicrobium amorphum</name>
    <dbReference type="NCBI Taxonomy" id="2596890"/>
    <lineage>
        <taxon>Bacteria</taxon>
        <taxon>Pseudomonadati</taxon>
        <taxon>Planctomycetota</taxon>
        <taxon>Candidatus Uabimicrobiia</taxon>
        <taxon>Candidatus Uabimicrobiales</taxon>
        <taxon>Candidatus Uabimicrobiaceae</taxon>
        <taxon>Candidatus Uabimicrobium</taxon>
    </lineage>
</organism>
<dbReference type="Proteomes" id="UP000326354">
    <property type="component" value="Chromosome"/>
</dbReference>
<dbReference type="PANTHER" id="PTHR14969">
    <property type="entry name" value="SPHINGOSINE-1-PHOSPHATE PHOSPHOHYDROLASE"/>
    <property type="match status" value="1"/>
</dbReference>
<protein>
    <submittedName>
        <fullName evidence="3">Phosphatase PAP2 family protein</fullName>
    </submittedName>
</protein>
<keyword evidence="1" id="KW-0472">Membrane</keyword>
<accession>A0A5S9F4G8</accession>
<dbReference type="RefSeq" id="WP_151968724.1">
    <property type="nucleotide sequence ID" value="NZ_AP019860.1"/>
</dbReference>
<feature type="transmembrane region" description="Helical" evidence="1">
    <location>
        <begin position="52"/>
        <end position="71"/>
    </location>
</feature>
<gene>
    <name evidence="3" type="ORF">UABAM_02940</name>
</gene>
<dbReference type="InterPro" id="IPR000326">
    <property type="entry name" value="PAP2/HPO"/>
</dbReference>